<dbReference type="Proteomes" id="UP000668060">
    <property type="component" value="Unassembled WGS sequence"/>
</dbReference>
<name>A0A9D9BW26_PROMR</name>
<dbReference type="EMBL" id="JAEPLN010000001">
    <property type="protein sequence ID" value="MBO6971858.1"/>
    <property type="molecule type" value="Genomic_DNA"/>
</dbReference>
<evidence type="ECO:0000313" key="5">
    <source>
        <dbReference type="EMBL" id="MBO6971858.1"/>
    </source>
</evidence>
<evidence type="ECO:0000256" key="1">
    <source>
        <dbReference type="ARBA" id="ARBA00022450"/>
    </source>
</evidence>
<dbReference type="Gene3D" id="3.40.50.12780">
    <property type="entry name" value="N-terminal domain of ligase-like"/>
    <property type="match status" value="1"/>
</dbReference>
<dbReference type="InterPro" id="IPR025110">
    <property type="entry name" value="AMP-bd_C"/>
</dbReference>
<dbReference type="InterPro" id="IPR042099">
    <property type="entry name" value="ANL_N_sf"/>
</dbReference>
<feature type="domain" description="AMP-dependent synthetase/ligase" evidence="3">
    <location>
        <begin position="10"/>
        <end position="359"/>
    </location>
</feature>
<gene>
    <name evidence="5" type="ORF">JJ842_08030</name>
</gene>
<comment type="caution">
    <text evidence="5">The sequence shown here is derived from an EMBL/GenBank/DDBJ whole genome shotgun (WGS) entry which is preliminary data.</text>
</comment>
<feature type="domain" description="AMP-binding enzyme C-terminal" evidence="4">
    <location>
        <begin position="411"/>
        <end position="486"/>
    </location>
</feature>
<dbReference type="SUPFAM" id="SSF56801">
    <property type="entry name" value="Acetyl-CoA synthetase-like"/>
    <property type="match status" value="1"/>
</dbReference>
<evidence type="ECO:0000259" key="4">
    <source>
        <dbReference type="Pfam" id="PF13193"/>
    </source>
</evidence>
<dbReference type="Pfam" id="PF13193">
    <property type="entry name" value="AMP-binding_C"/>
    <property type="match status" value="1"/>
</dbReference>
<evidence type="ECO:0000259" key="3">
    <source>
        <dbReference type="Pfam" id="PF00501"/>
    </source>
</evidence>
<organism evidence="5 6">
    <name type="scientific">Prochlorococcus marinus CUG1433</name>
    <dbReference type="NCBI Taxonomy" id="2774506"/>
    <lineage>
        <taxon>Bacteria</taxon>
        <taxon>Bacillati</taxon>
        <taxon>Cyanobacteriota</taxon>
        <taxon>Cyanophyceae</taxon>
        <taxon>Synechococcales</taxon>
        <taxon>Prochlorococcaceae</taxon>
        <taxon>Prochlorococcus</taxon>
    </lineage>
</organism>
<dbReference type="Pfam" id="PF00501">
    <property type="entry name" value="AMP-binding"/>
    <property type="match status" value="1"/>
</dbReference>
<dbReference type="InterPro" id="IPR000873">
    <property type="entry name" value="AMP-dep_synth/lig_dom"/>
</dbReference>
<evidence type="ECO:0000256" key="2">
    <source>
        <dbReference type="ARBA" id="ARBA00022553"/>
    </source>
</evidence>
<dbReference type="InterPro" id="IPR020845">
    <property type="entry name" value="AMP-binding_CS"/>
</dbReference>
<dbReference type="Gene3D" id="3.30.300.30">
    <property type="match status" value="1"/>
</dbReference>
<dbReference type="PANTHER" id="PTHR44845">
    <property type="entry name" value="CARRIER DOMAIN-CONTAINING PROTEIN"/>
    <property type="match status" value="1"/>
</dbReference>
<dbReference type="InterPro" id="IPR045851">
    <property type="entry name" value="AMP-bd_C_sf"/>
</dbReference>
<dbReference type="PANTHER" id="PTHR44845:SF6">
    <property type="entry name" value="BETA-ALANINE-ACTIVATING ENZYME"/>
    <property type="match status" value="1"/>
</dbReference>
<protein>
    <submittedName>
        <fullName evidence="5">AMP-binding protein</fullName>
    </submittedName>
</protein>
<evidence type="ECO:0000313" key="6">
    <source>
        <dbReference type="Proteomes" id="UP000668060"/>
    </source>
</evidence>
<keyword evidence="2" id="KW-0597">Phosphoprotein</keyword>
<sequence length="503" mass="58420">MFRSSFLEIFDKNLNKNPNKIISSDFEQSLNWNQFAFQANYYAKKFERLNQKIIPIIVDRTVKTPCSIVGCVLAKKIFVPISSEQPINRIERILNQLEVDFILNLENLMLGNKYISIKETNLAINNNNFSKKRSIEDSEPLYILFTSGSTGDPKGVKVSERNLLNTMVWSHTYQKWEDNDLIGITTNFGFDISLFDLFSSLYSNIPHYIIRDPKDPFNSGREIIKNKITSIFSSPSFFSSLIKSEVINTLNKSNMRQIFSGGDFFPPDHINKFKQKLPNLDIYNVWGPTETSIVNTMHKISEKDLFYASQDKKDIPIGKLNHPLMPCMIVDENREKKIKKPFQRGEIVVSGTPVSLGYFNNKGNQDFLRIQEVNYFYTNDIGYFDENHNLYIVGRKGFTIKINGYRVNLKEIESQVISFPEIHQAIAFNPKKYKEFIFIAVELENKQIKDLKFGELRSFLRKKIPIYMLPKKLIILNELPKNINGKIDRKATEIRALEEFENS</sequence>
<proteinExistence type="predicted"/>
<keyword evidence="1" id="KW-0596">Phosphopantetheine</keyword>
<dbReference type="AlphaFoldDB" id="A0A9D9BW26"/>
<accession>A0A9D9BW26</accession>
<reference evidence="5" key="1">
    <citation type="journal article" date="2021" name="Front. Mar. Sci.">
        <title>Genomes of Diverse Isolates of Prochlorococcus High-Light-Adapted Clade II in the Western Pacific Ocean.</title>
        <authorList>
            <person name="Yan W."/>
            <person name="Feng X."/>
            <person name="Zhang W."/>
            <person name="Nawaz M.Z."/>
            <person name="Luo T."/>
            <person name="Zhang R."/>
            <person name="Jiao N."/>
        </authorList>
    </citation>
    <scope>NUCLEOTIDE SEQUENCE</scope>
    <source>
        <strain evidence="5">CUG1433</strain>
    </source>
</reference>
<dbReference type="PROSITE" id="PS00455">
    <property type="entry name" value="AMP_BINDING"/>
    <property type="match status" value="1"/>
</dbReference>